<sequence length="61" mass="6511">MESDSESASPSQPRKPRVADVIGTAIALLTLALPLWAIAYYSSGNVRIVPGVSYPLPQARE</sequence>
<dbReference type="Proteomes" id="UP001235303">
    <property type="component" value="Unassembled WGS sequence"/>
</dbReference>
<accession>A0ABT7B086</accession>
<organism evidence="2 3">
    <name type="scientific">Roseofilum acuticapitatum BLCC-M154</name>
    <dbReference type="NCBI Taxonomy" id="3022444"/>
    <lineage>
        <taxon>Bacteria</taxon>
        <taxon>Bacillati</taxon>
        <taxon>Cyanobacteriota</taxon>
        <taxon>Cyanophyceae</taxon>
        <taxon>Desertifilales</taxon>
        <taxon>Desertifilaceae</taxon>
        <taxon>Roseofilum</taxon>
        <taxon>Roseofilum acuticapitatum</taxon>
    </lineage>
</organism>
<dbReference type="EMBL" id="JAQOSP010000134">
    <property type="protein sequence ID" value="MDJ1171936.1"/>
    <property type="molecule type" value="Genomic_DNA"/>
</dbReference>
<evidence type="ECO:0000256" key="1">
    <source>
        <dbReference type="SAM" id="Phobius"/>
    </source>
</evidence>
<protein>
    <submittedName>
        <fullName evidence="2">Uncharacterized protein</fullName>
    </submittedName>
</protein>
<evidence type="ECO:0000313" key="2">
    <source>
        <dbReference type="EMBL" id="MDJ1171936.1"/>
    </source>
</evidence>
<feature type="transmembrane region" description="Helical" evidence="1">
    <location>
        <begin position="21"/>
        <end position="41"/>
    </location>
</feature>
<dbReference type="RefSeq" id="WP_283755690.1">
    <property type="nucleotide sequence ID" value="NZ_JAQOSP010000134.1"/>
</dbReference>
<proteinExistence type="predicted"/>
<reference evidence="2 3" key="1">
    <citation type="submission" date="2023-01" db="EMBL/GenBank/DDBJ databases">
        <title>Novel diversity within Roseofilum (Cyanobacteria; Desertifilaceae) from marine benthic mats with descriptions of four novel species.</title>
        <authorList>
            <person name="Wang Y."/>
            <person name="Berthold D.E."/>
            <person name="Hu J."/>
            <person name="Lefler F.W."/>
            <person name="Laughinghouse H.D. IV."/>
        </authorList>
    </citation>
    <scope>NUCLEOTIDE SEQUENCE [LARGE SCALE GENOMIC DNA]</scope>
    <source>
        <strain evidence="2 3">BLCC-M154</strain>
    </source>
</reference>
<keyword evidence="1" id="KW-1133">Transmembrane helix</keyword>
<keyword evidence="3" id="KW-1185">Reference proteome</keyword>
<keyword evidence="1" id="KW-0812">Transmembrane</keyword>
<evidence type="ECO:0000313" key="3">
    <source>
        <dbReference type="Proteomes" id="UP001235303"/>
    </source>
</evidence>
<name>A0ABT7B086_9CYAN</name>
<comment type="caution">
    <text evidence="2">The sequence shown here is derived from an EMBL/GenBank/DDBJ whole genome shotgun (WGS) entry which is preliminary data.</text>
</comment>
<gene>
    <name evidence="2" type="ORF">PMG71_21120</name>
</gene>
<keyword evidence="1" id="KW-0472">Membrane</keyword>